<organism evidence="1 2">
    <name type="scientific">Phyllosticta citribraziliensis</name>
    <dbReference type="NCBI Taxonomy" id="989973"/>
    <lineage>
        <taxon>Eukaryota</taxon>
        <taxon>Fungi</taxon>
        <taxon>Dikarya</taxon>
        <taxon>Ascomycota</taxon>
        <taxon>Pezizomycotina</taxon>
        <taxon>Dothideomycetes</taxon>
        <taxon>Dothideomycetes incertae sedis</taxon>
        <taxon>Botryosphaeriales</taxon>
        <taxon>Phyllostictaceae</taxon>
        <taxon>Phyllosticta</taxon>
    </lineage>
</organism>
<dbReference type="Proteomes" id="UP001360953">
    <property type="component" value="Unassembled WGS sequence"/>
</dbReference>
<dbReference type="GeneID" id="92036716"/>
<gene>
    <name evidence="1" type="ORF">J3D65DRAFT_685283</name>
</gene>
<protein>
    <recommendedName>
        <fullName evidence="3">Secreted protein</fullName>
    </recommendedName>
</protein>
<evidence type="ECO:0000313" key="2">
    <source>
        <dbReference type="Proteomes" id="UP001360953"/>
    </source>
</evidence>
<keyword evidence="2" id="KW-1185">Reference proteome</keyword>
<evidence type="ECO:0000313" key="1">
    <source>
        <dbReference type="EMBL" id="KAK7532051.1"/>
    </source>
</evidence>
<sequence length="154" mass="17238">MFKALRCRSVGILCCLGFMRWSTPIGPRALFEDSDNECSGELDEQRSSCRSHLDGFETDEESDVATSRFDGDEVDGSKWVNMPTTTLMGAATRAVEPIRIAVPRETRLAQTKTTNETTSMRTGEAMRDAHRNEEDETSNEPCFGYVTFAMTCCR</sequence>
<proteinExistence type="predicted"/>
<dbReference type="RefSeq" id="XP_066651719.1">
    <property type="nucleotide sequence ID" value="XM_066803810.1"/>
</dbReference>
<dbReference type="EMBL" id="JBBPEH010000011">
    <property type="protein sequence ID" value="KAK7532051.1"/>
    <property type="molecule type" value="Genomic_DNA"/>
</dbReference>
<name>A0ABR1LC65_9PEZI</name>
<accession>A0ABR1LC65</accession>
<comment type="caution">
    <text evidence="1">The sequence shown here is derived from an EMBL/GenBank/DDBJ whole genome shotgun (WGS) entry which is preliminary data.</text>
</comment>
<reference evidence="1 2" key="1">
    <citation type="submission" date="2024-04" db="EMBL/GenBank/DDBJ databases">
        <title>Phyllosticta paracitricarpa is synonymous to the EU quarantine fungus P. citricarpa based on phylogenomic analyses.</title>
        <authorList>
            <consortium name="Lawrence Berkeley National Laboratory"/>
            <person name="Van ingen-buijs V.A."/>
            <person name="Van westerhoven A.C."/>
            <person name="Haridas S."/>
            <person name="Skiadas P."/>
            <person name="Martin F."/>
            <person name="Groenewald J.Z."/>
            <person name="Crous P.W."/>
            <person name="Seidl M.F."/>
        </authorList>
    </citation>
    <scope>NUCLEOTIDE SEQUENCE [LARGE SCALE GENOMIC DNA]</scope>
    <source>
        <strain evidence="1 2">CPC 17464</strain>
    </source>
</reference>
<evidence type="ECO:0008006" key="3">
    <source>
        <dbReference type="Google" id="ProtNLM"/>
    </source>
</evidence>